<organism evidence="1 2">
    <name type="scientific">Thiothrix lacustris</name>
    <dbReference type="NCBI Taxonomy" id="525917"/>
    <lineage>
        <taxon>Bacteria</taxon>
        <taxon>Pseudomonadati</taxon>
        <taxon>Pseudomonadota</taxon>
        <taxon>Gammaproteobacteria</taxon>
        <taxon>Thiotrichales</taxon>
        <taxon>Thiotrichaceae</taxon>
        <taxon>Thiothrix</taxon>
    </lineage>
</organism>
<dbReference type="EMBL" id="MTEJ01000249">
    <property type="protein sequence ID" value="OQX06341.1"/>
    <property type="molecule type" value="Genomic_DNA"/>
</dbReference>
<reference evidence="1 2" key="1">
    <citation type="submission" date="2017-01" db="EMBL/GenBank/DDBJ databases">
        <title>Novel large sulfur bacteria in the metagenomes of groundwater-fed chemosynthetic microbial mats in the Lake Huron basin.</title>
        <authorList>
            <person name="Sharrar A.M."/>
            <person name="Flood B.E."/>
            <person name="Bailey J.V."/>
            <person name="Jones D.S."/>
            <person name="Biddanda B."/>
            <person name="Ruberg S.A."/>
            <person name="Marcus D.N."/>
            <person name="Dick G.J."/>
        </authorList>
    </citation>
    <scope>NUCLEOTIDE SEQUENCE [LARGE SCALE GENOMIC DNA]</scope>
    <source>
        <strain evidence="1">A8</strain>
    </source>
</reference>
<evidence type="ECO:0000313" key="2">
    <source>
        <dbReference type="Proteomes" id="UP000192491"/>
    </source>
</evidence>
<dbReference type="AlphaFoldDB" id="A0A1Y1QI96"/>
<name>A0A1Y1QI96_9GAMM</name>
<comment type="caution">
    <text evidence="1">The sequence shown here is derived from an EMBL/GenBank/DDBJ whole genome shotgun (WGS) entry which is preliminary data.</text>
</comment>
<accession>A0A1Y1QI96</accession>
<proteinExistence type="predicted"/>
<evidence type="ECO:0000313" key="1">
    <source>
        <dbReference type="EMBL" id="OQX06341.1"/>
    </source>
</evidence>
<gene>
    <name evidence="1" type="ORF">BWK73_31100</name>
</gene>
<protein>
    <submittedName>
        <fullName evidence="1">Uncharacterized protein</fullName>
    </submittedName>
</protein>
<dbReference type="Proteomes" id="UP000192491">
    <property type="component" value="Unassembled WGS sequence"/>
</dbReference>
<sequence>MANNISILSIKDTNSIKNPVVKAIAEQMLGVVKVSTEKAYAAAVRPNEFKLPADRNSLEQVLSRNLQRKSADKRASMANKALALAMRPTSERIRDYGQQLGQINLASPNSVATELRNLPVAAEIKTSVDYLNSISRKLNTHVIVPQYMVVNPVVVNPNIFRAQQAKDELEFRLHQVLCVRETEPTLGNDEIALGGMAIDAEMNTIPIPELFVDNFSSSGVAKNYLPPQQFFSPKINLRAGNSWPKEYVVTMHMAEKDGSGFSRFLVELWSSLKTEITTAVATAVGAGVGAGLGSIIPGVGSIIGAAVGAAIGAFVDWLVRMFGDDVFTPVSVAIVVPSLGHLWDGRAESSPQYATFTGHGGEYRLTYDWRRTFEAPPPQLQVRRLTGKAIMYAMDHENFGRNPQKNAEHAVNLPLTALGTNYDLNIPPLGVGGEVRLETRVKATLIDVSSGRIRVQGELLLFEGDSESSNDLDGSQPVDFTLAPNESRLVTVVVRNTDEGGDVGEVKFQLTNTI</sequence>